<comment type="subcellular location">
    <subcellularLocation>
        <location evidence="1">Membrane</location>
    </subcellularLocation>
</comment>
<gene>
    <name evidence="5" type="ORF">FZI19_16820</name>
</gene>
<evidence type="ECO:0000259" key="4">
    <source>
        <dbReference type="Pfam" id="PF03717"/>
    </source>
</evidence>
<dbReference type="PANTHER" id="PTHR30627">
    <property type="entry name" value="PEPTIDOGLYCAN D,D-TRANSPEPTIDASE"/>
    <property type="match status" value="1"/>
</dbReference>
<feature type="domain" description="Penicillin-binding protein dimerisation" evidence="4">
    <location>
        <begin position="68"/>
        <end position="219"/>
    </location>
</feature>
<dbReference type="Proteomes" id="UP000469927">
    <property type="component" value="Unassembled WGS sequence"/>
</dbReference>
<reference evidence="5 6" key="1">
    <citation type="submission" date="2019-08" db="EMBL/GenBank/DDBJ databases">
        <title>Prevalence, distribution, and phylogeny of type two toxin-antitoxin genes possessed by Cronobacter species where C. sakazakii homologs follow sequence type lineages.</title>
        <authorList>
            <person name="Finkelstein S."/>
            <person name="Negrete F."/>
            <person name="Jang H."/>
            <person name="Gopinath G.R."/>
            <person name="Tall B.D."/>
        </authorList>
    </citation>
    <scope>NUCLEOTIDE SEQUENCE [LARGE SCALE GENOMIC DNA]</scope>
    <source>
        <strain evidence="5 6">MOD1_GK1257</strain>
    </source>
</reference>
<keyword evidence="3" id="KW-0472">Membrane</keyword>
<feature type="non-terminal residue" evidence="5">
    <location>
        <position position="242"/>
    </location>
</feature>
<dbReference type="SUPFAM" id="SSF56519">
    <property type="entry name" value="Penicillin binding protein dimerisation domain"/>
    <property type="match status" value="1"/>
</dbReference>
<dbReference type="Pfam" id="PF03717">
    <property type="entry name" value="PBP_dimer"/>
    <property type="match status" value="1"/>
</dbReference>
<dbReference type="Gene3D" id="3.90.1310.10">
    <property type="entry name" value="Penicillin-binding protein 2a (Domain 2)"/>
    <property type="match status" value="1"/>
</dbReference>
<name>A0ABQ6TW62_9ENTR</name>
<keyword evidence="2" id="KW-0121">Carboxypeptidase</keyword>
<accession>A0ABQ6TW62</accession>
<comment type="caution">
    <text evidence="5">The sequence shown here is derived from an EMBL/GenBank/DDBJ whole genome shotgun (WGS) entry which is preliminary data.</text>
</comment>
<evidence type="ECO:0000256" key="2">
    <source>
        <dbReference type="ARBA" id="ARBA00022645"/>
    </source>
</evidence>
<keyword evidence="6" id="KW-1185">Reference proteome</keyword>
<dbReference type="InterPro" id="IPR036138">
    <property type="entry name" value="PBP_dimer_sf"/>
</dbReference>
<evidence type="ECO:0000256" key="3">
    <source>
        <dbReference type="ARBA" id="ARBA00023136"/>
    </source>
</evidence>
<keyword evidence="2" id="KW-0645">Protease</keyword>
<dbReference type="InterPro" id="IPR050515">
    <property type="entry name" value="Beta-lactam/transpept"/>
</dbReference>
<sequence length="242" mass="27110">MKAAKTLKPKRQEEQANFISWRFALLCGCILLALAFLLARVAWLQIIDPDMLVRQGDMRSLRVQEVSTARGMITDRSGRPLAVSVPVKAIWADPKELHDAGGITLDNRWKALSDALKIPLDQLSARVNANPKGRFIYLARQVNPDIGDYIKKLKLPGIHLREESRRYYPSGAVTAHLIGFTNVDSQGIEGVEKSFDKWLTGQPGERIVRKDRYGRVIEDISSTDSQAAHNLALSIDERLQAL</sequence>
<dbReference type="PANTHER" id="PTHR30627:SF1">
    <property type="entry name" value="PEPTIDOGLYCAN D,D-TRANSPEPTIDASE FTSI"/>
    <property type="match status" value="1"/>
</dbReference>
<keyword evidence="2" id="KW-0378">Hydrolase</keyword>
<evidence type="ECO:0000313" key="6">
    <source>
        <dbReference type="Proteomes" id="UP000469927"/>
    </source>
</evidence>
<organism evidence="5 6">
    <name type="scientific">Cronobacter muytjensii</name>
    <dbReference type="NCBI Taxonomy" id="413501"/>
    <lineage>
        <taxon>Bacteria</taxon>
        <taxon>Pseudomonadati</taxon>
        <taxon>Pseudomonadota</taxon>
        <taxon>Gammaproteobacteria</taxon>
        <taxon>Enterobacterales</taxon>
        <taxon>Enterobacteriaceae</taxon>
        <taxon>Cronobacter</taxon>
    </lineage>
</organism>
<evidence type="ECO:0000313" key="5">
    <source>
        <dbReference type="EMBL" id="KAB0874863.1"/>
    </source>
</evidence>
<dbReference type="EMBL" id="WAGD01000059">
    <property type="protein sequence ID" value="KAB0874863.1"/>
    <property type="molecule type" value="Genomic_DNA"/>
</dbReference>
<dbReference type="Gene3D" id="1.10.150.770">
    <property type="match status" value="1"/>
</dbReference>
<protein>
    <recommendedName>
        <fullName evidence="4">Penicillin-binding protein dimerisation domain-containing protein</fullName>
    </recommendedName>
</protein>
<proteinExistence type="predicted"/>
<evidence type="ECO:0000256" key="1">
    <source>
        <dbReference type="ARBA" id="ARBA00004370"/>
    </source>
</evidence>
<dbReference type="InterPro" id="IPR005311">
    <property type="entry name" value="PBP_dimer"/>
</dbReference>